<proteinExistence type="predicted"/>
<organism evidence="2">
    <name type="scientific">marine sediment metagenome</name>
    <dbReference type="NCBI Taxonomy" id="412755"/>
    <lineage>
        <taxon>unclassified sequences</taxon>
        <taxon>metagenomes</taxon>
        <taxon>ecological metagenomes</taxon>
    </lineage>
</organism>
<feature type="transmembrane region" description="Helical" evidence="1">
    <location>
        <begin position="119"/>
        <end position="139"/>
    </location>
</feature>
<dbReference type="EMBL" id="LAZR01010347">
    <property type="protein sequence ID" value="KKM67444.1"/>
    <property type="molecule type" value="Genomic_DNA"/>
</dbReference>
<evidence type="ECO:0000313" key="2">
    <source>
        <dbReference type="EMBL" id="KKM67444.1"/>
    </source>
</evidence>
<gene>
    <name evidence="2" type="ORF">LCGC14_1470990</name>
</gene>
<reference evidence="2" key="1">
    <citation type="journal article" date="2015" name="Nature">
        <title>Complex archaea that bridge the gap between prokaryotes and eukaryotes.</title>
        <authorList>
            <person name="Spang A."/>
            <person name="Saw J.H."/>
            <person name="Jorgensen S.L."/>
            <person name="Zaremba-Niedzwiedzka K."/>
            <person name="Martijn J."/>
            <person name="Lind A.E."/>
            <person name="van Eijk R."/>
            <person name="Schleper C."/>
            <person name="Guy L."/>
            <person name="Ettema T.J."/>
        </authorList>
    </citation>
    <scope>NUCLEOTIDE SEQUENCE</scope>
</reference>
<feature type="non-terminal residue" evidence="2">
    <location>
        <position position="1"/>
    </location>
</feature>
<keyword evidence="1" id="KW-1133">Transmembrane helix</keyword>
<keyword evidence="1" id="KW-0472">Membrane</keyword>
<feature type="transmembrane region" description="Helical" evidence="1">
    <location>
        <begin position="91"/>
        <end position="113"/>
    </location>
</feature>
<comment type="caution">
    <text evidence="2">The sequence shown here is derived from an EMBL/GenBank/DDBJ whole genome shotgun (WGS) entry which is preliminary data.</text>
</comment>
<sequence>LSMCQNISFEKCSFGTLALYNSSKLNIINSSISRLSLYYSSNNCFRECSIIRGSNILSAAPANIFKDCTIKDKLRKKLQTKPIEPSDMVKYIPMVIAISGFAVFFYIFSSLYFSLPFNFNFFLLLVVIISLAALYFYFVKYFKKLEKKKVEKKSE</sequence>
<dbReference type="AlphaFoldDB" id="A0A0F9JCB7"/>
<protein>
    <submittedName>
        <fullName evidence="2">Uncharacterized protein</fullName>
    </submittedName>
</protein>
<name>A0A0F9JCB7_9ZZZZ</name>
<keyword evidence="1" id="KW-0812">Transmembrane</keyword>
<evidence type="ECO:0000256" key="1">
    <source>
        <dbReference type="SAM" id="Phobius"/>
    </source>
</evidence>
<accession>A0A0F9JCB7</accession>